<dbReference type="Proteomes" id="UP000070376">
    <property type="component" value="Unassembled WGS sequence"/>
</dbReference>
<proteinExistence type="inferred from homology"/>
<evidence type="ECO:0000313" key="5">
    <source>
        <dbReference type="EMBL" id="KWZ84982.1"/>
    </source>
</evidence>
<gene>
    <name evidence="5" type="ORF">HMPREF3213_00640</name>
</gene>
<evidence type="ECO:0000256" key="2">
    <source>
        <dbReference type="ARBA" id="ARBA00022598"/>
    </source>
</evidence>
<feature type="domain" description="AMP-dependent synthetase/ligase" evidence="3">
    <location>
        <begin position="8"/>
        <end position="359"/>
    </location>
</feature>
<reference evidence="6" key="1">
    <citation type="submission" date="2016-01" db="EMBL/GenBank/DDBJ databases">
        <authorList>
            <person name="Mitreva M."/>
            <person name="Pepin K.H."/>
            <person name="Mihindukulasuriya K.A."/>
            <person name="Fulton R."/>
            <person name="Fronick C."/>
            <person name="O'Laughlin M."/>
            <person name="Miner T."/>
            <person name="Herter B."/>
            <person name="Rosa B.A."/>
            <person name="Cordes M."/>
            <person name="Tomlinson C."/>
            <person name="Wollam A."/>
            <person name="Palsikar V.B."/>
            <person name="Mardis E.R."/>
            <person name="Wilson R.K."/>
        </authorList>
    </citation>
    <scope>NUCLEOTIDE SEQUENCE [LARGE SCALE GENOMIC DNA]</scope>
    <source>
        <strain evidence="6">GED7749B</strain>
    </source>
</reference>
<accession>A0A133L025</accession>
<dbReference type="Gene3D" id="3.30.300.30">
    <property type="match status" value="1"/>
</dbReference>
<dbReference type="PATRIC" id="fig|1398.22.peg.638"/>
<dbReference type="PROSITE" id="PS00455">
    <property type="entry name" value="AMP_BINDING"/>
    <property type="match status" value="1"/>
</dbReference>
<dbReference type="CDD" id="cd05936">
    <property type="entry name" value="FC-FACS_FadD_like"/>
    <property type="match status" value="1"/>
</dbReference>
<dbReference type="GO" id="GO:0016405">
    <property type="term" value="F:CoA-ligase activity"/>
    <property type="evidence" value="ECO:0007669"/>
    <property type="project" value="TreeGrafter"/>
</dbReference>
<evidence type="ECO:0000313" key="6">
    <source>
        <dbReference type="Proteomes" id="UP000070376"/>
    </source>
</evidence>
<keyword evidence="2" id="KW-0436">Ligase</keyword>
<protein>
    <submittedName>
        <fullName evidence="5">AMP-binding enzyme</fullName>
    </submittedName>
</protein>
<dbReference type="Pfam" id="PF00501">
    <property type="entry name" value="AMP-binding"/>
    <property type="match status" value="1"/>
</dbReference>
<dbReference type="InterPro" id="IPR045851">
    <property type="entry name" value="AMP-bd_C_sf"/>
</dbReference>
<comment type="caution">
    <text evidence="5">The sequence shown here is derived from an EMBL/GenBank/DDBJ whole genome shotgun (WGS) entry which is preliminary data.</text>
</comment>
<organism evidence="5 6">
    <name type="scientific">Heyndrickxia coagulans</name>
    <name type="common">Weizmannia coagulans</name>
    <dbReference type="NCBI Taxonomy" id="1398"/>
    <lineage>
        <taxon>Bacteria</taxon>
        <taxon>Bacillati</taxon>
        <taxon>Bacillota</taxon>
        <taxon>Bacilli</taxon>
        <taxon>Bacillales</taxon>
        <taxon>Bacillaceae</taxon>
        <taxon>Heyndrickxia</taxon>
    </lineage>
</organism>
<evidence type="ECO:0000259" key="4">
    <source>
        <dbReference type="Pfam" id="PF13193"/>
    </source>
</evidence>
<dbReference type="EMBL" id="LRPN01000023">
    <property type="protein sequence ID" value="KWZ84982.1"/>
    <property type="molecule type" value="Genomic_DNA"/>
</dbReference>
<sequence length="499" mass="54875">MPLLQDLLEQNIAQFGEYPLFYYSGKAYSNLDAQKYANRIAGNLQKNGIRKGDRVLVCMPNCPEVLFSYQGIARTGAIIVPVMFLLHAEEIAYILRNSGARAVITDAATMPKLRQALSDLPEKPVVFSADDITADPLEDAFTPVTGIREDHPAVILYTSGTTGSPKGVILTHRNLYSNAVNAATNTKEGQGREVTIGVLPLAHVYGLTISNVCYIKGYSVVIFAKFDPEQVFAAIEKYRVRSFSVVPAMVYAMYHHPKAEAYDLSSLESLGSGSAPLPEALRRGFLEKFGVEVLEGYGLSEAAPVVSSYKEGMPYKPGSVGVPIPGVEIKIVDPNDLEVPAGEVGELVVRGDNITPGYYQNREETARVLKNCWLYTGDLAKVDEDGYLYIVDRKKDLIIRGGFNIYPRDIEELLARHPAVLETAVIGVPDERMGEEVLAFVVKKPGDETSAQDLAAYCRKHLAKNKVPKKFVFLDYLPRNGVGKILKTQLRKQAADLQP</sequence>
<dbReference type="InterPro" id="IPR042099">
    <property type="entry name" value="ANL_N_sf"/>
</dbReference>
<dbReference type="InterPro" id="IPR000873">
    <property type="entry name" value="AMP-dep_synth/lig_dom"/>
</dbReference>
<dbReference type="Pfam" id="PF13193">
    <property type="entry name" value="AMP-binding_C"/>
    <property type="match status" value="1"/>
</dbReference>
<dbReference type="RefSeq" id="WP_061086498.1">
    <property type="nucleotide sequence ID" value="NZ_KQ955803.1"/>
</dbReference>
<feature type="domain" description="AMP-binding enzyme C-terminal" evidence="4">
    <location>
        <begin position="410"/>
        <end position="484"/>
    </location>
</feature>
<dbReference type="PANTHER" id="PTHR24096:SF149">
    <property type="entry name" value="AMP-BINDING DOMAIN-CONTAINING PROTEIN-RELATED"/>
    <property type="match status" value="1"/>
</dbReference>
<dbReference type="FunFam" id="3.30.300.30:FF:000008">
    <property type="entry name" value="2,3-dihydroxybenzoate-AMP ligase"/>
    <property type="match status" value="1"/>
</dbReference>
<dbReference type="SUPFAM" id="SSF56801">
    <property type="entry name" value="Acetyl-CoA synthetase-like"/>
    <property type="match status" value="1"/>
</dbReference>
<name>A0A133L025_HEYCO</name>
<evidence type="ECO:0000256" key="1">
    <source>
        <dbReference type="ARBA" id="ARBA00006432"/>
    </source>
</evidence>
<comment type="similarity">
    <text evidence="1">Belongs to the ATP-dependent AMP-binding enzyme family.</text>
</comment>
<dbReference type="NCBIfam" id="NF004837">
    <property type="entry name" value="PRK06187.1"/>
    <property type="match status" value="1"/>
</dbReference>
<dbReference type="Gene3D" id="3.40.50.12780">
    <property type="entry name" value="N-terminal domain of ligase-like"/>
    <property type="match status" value="1"/>
</dbReference>
<dbReference type="PANTHER" id="PTHR24096">
    <property type="entry name" value="LONG-CHAIN-FATTY-ACID--COA LIGASE"/>
    <property type="match status" value="1"/>
</dbReference>
<dbReference type="InterPro" id="IPR020845">
    <property type="entry name" value="AMP-binding_CS"/>
</dbReference>
<evidence type="ECO:0000259" key="3">
    <source>
        <dbReference type="Pfam" id="PF00501"/>
    </source>
</evidence>
<dbReference type="AlphaFoldDB" id="A0A133L025"/>
<dbReference type="InterPro" id="IPR025110">
    <property type="entry name" value="AMP-bd_C"/>
</dbReference>